<protein>
    <submittedName>
        <fullName evidence="2">Uncharacterized protein</fullName>
    </submittedName>
</protein>
<feature type="transmembrane region" description="Helical" evidence="1">
    <location>
        <begin position="36"/>
        <end position="60"/>
    </location>
</feature>
<keyword evidence="1" id="KW-1133">Transmembrane helix</keyword>
<reference evidence="2" key="1">
    <citation type="submission" date="2009-10" db="EMBL/GenBank/DDBJ databases">
        <title>Diversity of trophic interactions inside an arsenic-rich microbial ecosystem.</title>
        <authorList>
            <person name="Bertin P.N."/>
            <person name="Heinrich-Salmeron A."/>
            <person name="Pelletier E."/>
            <person name="Goulhen-Chollet F."/>
            <person name="Arsene-Ploetze F."/>
            <person name="Gallien S."/>
            <person name="Calteau A."/>
            <person name="Vallenet D."/>
            <person name="Casiot C."/>
            <person name="Chane-Woon-Ming B."/>
            <person name="Giloteaux L."/>
            <person name="Barakat M."/>
            <person name="Bonnefoy V."/>
            <person name="Bruneel O."/>
            <person name="Chandler M."/>
            <person name="Cleiss J."/>
            <person name="Duran R."/>
            <person name="Elbaz-Poulichet F."/>
            <person name="Fonknechten N."/>
            <person name="Lauga B."/>
            <person name="Mornico D."/>
            <person name="Ortet P."/>
            <person name="Schaeffer C."/>
            <person name="Siguier P."/>
            <person name="Alexander Thil Smith A."/>
            <person name="Van Dorsselaer A."/>
            <person name="Weissenbach J."/>
            <person name="Medigue C."/>
            <person name="Le Paslier D."/>
        </authorList>
    </citation>
    <scope>NUCLEOTIDE SEQUENCE</scope>
</reference>
<name>E6QVW3_9ZZZZ</name>
<evidence type="ECO:0000256" key="1">
    <source>
        <dbReference type="SAM" id="Phobius"/>
    </source>
</evidence>
<sequence>MNIKKDFDKALLVTAGILMVIGLCQGESLVYAARYLLSILAGLWLAITINGLLNGSNCIVKMYRALINRKQ</sequence>
<dbReference type="AlphaFoldDB" id="E6QVW3"/>
<keyword evidence="1" id="KW-0812">Transmembrane</keyword>
<accession>E6QVW3</accession>
<organism evidence="2">
    <name type="scientific">mine drainage metagenome</name>
    <dbReference type="NCBI Taxonomy" id="410659"/>
    <lineage>
        <taxon>unclassified sequences</taxon>
        <taxon>metagenomes</taxon>
        <taxon>ecological metagenomes</taxon>
    </lineage>
</organism>
<gene>
    <name evidence="2" type="ORF">CARN7_2210</name>
</gene>
<evidence type="ECO:0000313" key="2">
    <source>
        <dbReference type="EMBL" id="CBI11386.1"/>
    </source>
</evidence>
<comment type="caution">
    <text evidence="2">The sequence shown here is derived from an EMBL/GenBank/DDBJ whole genome shotgun (WGS) entry which is preliminary data.</text>
</comment>
<dbReference type="EMBL" id="CABR01000139">
    <property type="protein sequence ID" value="CBI11386.1"/>
    <property type="molecule type" value="Genomic_DNA"/>
</dbReference>
<proteinExistence type="predicted"/>
<keyword evidence="1" id="KW-0472">Membrane</keyword>